<dbReference type="Pfam" id="PF01637">
    <property type="entry name" value="ATPase_2"/>
    <property type="match status" value="1"/>
</dbReference>
<evidence type="ECO:0000259" key="1">
    <source>
        <dbReference type="Pfam" id="PF01637"/>
    </source>
</evidence>
<proteinExistence type="predicted"/>
<sequence>MENPFIFGRAVAGKHFVDREEELRELTASLLSGQHIVLFSPRKMGKTSLIKRVFEDLEDVDALCIYIDLWQITSTHALAKEIVNSVVNKTYTSAEKLGRELKDLFRSLRPRVYLEMDGQIGVEFGRERVEEALRDALDLPERVAKNKETRLIIALDEFQEITHLNGLPLEKIFRSTLQHHENVSYIFAGSERSLIDMIFEERERPFYRFAKQMELQPISGGVLERFIMDKFALSGKKIDRDAAAWIAEFSRGVPYYVQHICHEVWYMTGEVVDVGLVEQCLNDRILPVLSSGFQTIWNRIRSQGQRRVLIGVANEDQPKIYSQGFIGRYELKSPAHVEKAVKSLNRAGLMDGNEIEDIFFAEWVRANFSF</sequence>
<dbReference type="PANTHER" id="PTHR34301:SF8">
    <property type="entry name" value="ATPASE DOMAIN-CONTAINING PROTEIN"/>
    <property type="match status" value="1"/>
</dbReference>
<protein>
    <recommendedName>
        <fullName evidence="1">ATPase domain-containing protein</fullName>
    </recommendedName>
</protein>
<dbReference type="SUPFAM" id="SSF52540">
    <property type="entry name" value="P-loop containing nucleoside triphosphate hydrolases"/>
    <property type="match status" value="1"/>
</dbReference>
<dbReference type="AlphaFoldDB" id="A0A7G9YII1"/>
<dbReference type="InterPro" id="IPR027417">
    <property type="entry name" value="P-loop_NTPase"/>
</dbReference>
<organism evidence="3">
    <name type="scientific">Candidatus Methanogaster sp. ANME-2c ERB4</name>
    <dbReference type="NCBI Taxonomy" id="2759911"/>
    <lineage>
        <taxon>Archaea</taxon>
        <taxon>Methanobacteriati</taxon>
        <taxon>Methanobacteriota</taxon>
        <taxon>Stenosarchaea group</taxon>
        <taxon>Methanomicrobia</taxon>
        <taxon>Methanosarcinales</taxon>
        <taxon>ANME-2 cluster</taxon>
        <taxon>Candidatus Methanogasteraceae</taxon>
        <taxon>Candidatus Methanogaster</taxon>
    </lineage>
</organism>
<evidence type="ECO:0000313" key="3">
    <source>
        <dbReference type="EMBL" id="QNO47815.1"/>
    </source>
</evidence>
<dbReference type="Gene3D" id="3.40.50.300">
    <property type="entry name" value="P-loop containing nucleotide triphosphate hydrolases"/>
    <property type="match status" value="1"/>
</dbReference>
<feature type="domain" description="ATPase" evidence="1">
    <location>
        <begin position="16"/>
        <end position="196"/>
    </location>
</feature>
<dbReference type="EMBL" id="MT631145">
    <property type="protein sequence ID" value="QNO45700.1"/>
    <property type="molecule type" value="Genomic_DNA"/>
</dbReference>
<dbReference type="PANTHER" id="PTHR34301">
    <property type="entry name" value="DNA-BINDING PROTEIN-RELATED"/>
    <property type="match status" value="1"/>
</dbReference>
<name>A0A7G9YII1_9EURY</name>
<dbReference type="InterPro" id="IPR011579">
    <property type="entry name" value="ATPase_dom"/>
</dbReference>
<accession>A0A7G9YII1</accession>
<dbReference type="GO" id="GO:0005524">
    <property type="term" value="F:ATP binding"/>
    <property type="evidence" value="ECO:0007669"/>
    <property type="project" value="InterPro"/>
</dbReference>
<dbReference type="EMBL" id="MT631276">
    <property type="protein sequence ID" value="QNO47815.1"/>
    <property type="molecule type" value="Genomic_DNA"/>
</dbReference>
<evidence type="ECO:0000313" key="2">
    <source>
        <dbReference type="EMBL" id="QNO45700.1"/>
    </source>
</evidence>
<reference evidence="3" key="1">
    <citation type="submission" date="2020-06" db="EMBL/GenBank/DDBJ databases">
        <title>Unique genomic features of the anaerobic methanotrophic archaea.</title>
        <authorList>
            <person name="Chadwick G.L."/>
            <person name="Skennerton C.T."/>
            <person name="Laso-Perez R."/>
            <person name="Leu A.O."/>
            <person name="Speth D.R."/>
            <person name="Yu H."/>
            <person name="Morgan-Lang C."/>
            <person name="Hatzenpichler R."/>
            <person name="Goudeau D."/>
            <person name="Malmstrom R."/>
            <person name="Brazelton W.J."/>
            <person name="Woyke T."/>
            <person name="Hallam S.J."/>
            <person name="Tyson G.W."/>
            <person name="Wegener G."/>
            <person name="Boetius A."/>
            <person name="Orphan V."/>
        </authorList>
    </citation>
    <scope>NUCLEOTIDE SEQUENCE</scope>
</reference>
<gene>
    <name evidence="3" type="ORF">GNFHAPIE_00020</name>
    <name evidence="2" type="ORF">IKJKAPDM_00010</name>
</gene>